<comment type="similarity">
    <text evidence="3">Belongs to the FliN/MopA/SpaO family.</text>
</comment>
<keyword evidence="8" id="KW-0283">Flagellar rotation</keyword>
<gene>
    <name evidence="13" type="ORF">LIP_1664</name>
</gene>
<dbReference type="InterPro" id="IPR001543">
    <property type="entry name" value="FliN-like_C"/>
</dbReference>
<dbReference type="GO" id="GO:0005886">
    <property type="term" value="C:plasma membrane"/>
    <property type="evidence" value="ECO:0007669"/>
    <property type="project" value="UniProtKB-SubCell"/>
</dbReference>
<dbReference type="PANTHER" id="PTHR30034:SF6">
    <property type="entry name" value="YOP PROTEINS TRANSLOCATION PROTEIN Q"/>
    <property type="match status" value="1"/>
</dbReference>
<dbReference type="InterPro" id="IPR036429">
    <property type="entry name" value="SpoA-like_sf"/>
</dbReference>
<evidence type="ECO:0000256" key="11">
    <source>
        <dbReference type="SAM" id="MobiDB-lite"/>
    </source>
</evidence>
<dbReference type="PANTHER" id="PTHR30034">
    <property type="entry name" value="FLAGELLAR MOTOR SWITCH PROTEIN FLIM"/>
    <property type="match status" value="1"/>
</dbReference>
<reference evidence="14" key="2">
    <citation type="journal article" date="2016" name="Int. J. Syst. Evol. Microbiol.">
        <title>Complete genome sequence and cell structure of Limnochorda pilosa, a Gram-negative spore-former within the phylum Firmicutes.</title>
        <authorList>
            <person name="Watanabe M."/>
            <person name="Kojima H."/>
            <person name="Fukui M."/>
        </authorList>
    </citation>
    <scope>NUCLEOTIDE SEQUENCE [LARGE SCALE GENOMIC DNA]</scope>
    <source>
        <strain evidence="14">HC45</strain>
    </source>
</reference>
<evidence type="ECO:0000256" key="9">
    <source>
        <dbReference type="ARBA" id="ARBA00023136"/>
    </source>
</evidence>
<feature type="domain" description="Flagellar motor switch protein FliN-like C-terminal" evidence="12">
    <location>
        <begin position="253"/>
        <end position="323"/>
    </location>
</feature>
<keyword evidence="10" id="KW-0975">Bacterial flagellum</keyword>
<keyword evidence="6" id="KW-1003">Cell membrane</keyword>
<protein>
    <recommendedName>
        <fullName evidence="5">Flagellar motor switch protein FliM</fullName>
    </recommendedName>
</protein>
<accession>A0A0K2SK85</accession>
<evidence type="ECO:0000313" key="14">
    <source>
        <dbReference type="Proteomes" id="UP000065807"/>
    </source>
</evidence>
<dbReference type="AlphaFoldDB" id="A0A0K2SK85"/>
<dbReference type="EMBL" id="AP014924">
    <property type="protein sequence ID" value="BAS27510.1"/>
    <property type="molecule type" value="Genomic_DNA"/>
</dbReference>
<evidence type="ECO:0000256" key="8">
    <source>
        <dbReference type="ARBA" id="ARBA00022779"/>
    </source>
</evidence>
<evidence type="ECO:0000256" key="5">
    <source>
        <dbReference type="ARBA" id="ARBA00021898"/>
    </source>
</evidence>
<keyword evidence="14" id="KW-1185">Reference proteome</keyword>
<dbReference type="SUPFAM" id="SSF101801">
    <property type="entry name" value="Surface presentation of antigens (SPOA)"/>
    <property type="match status" value="1"/>
</dbReference>
<evidence type="ECO:0000256" key="4">
    <source>
        <dbReference type="ARBA" id="ARBA00011049"/>
    </source>
</evidence>
<dbReference type="InterPro" id="IPR028976">
    <property type="entry name" value="CheC-like_sf"/>
</dbReference>
<evidence type="ECO:0000256" key="3">
    <source>
        <dbReference type="ARBA" id="ARBA00009226"/>
    </source>
</evidence>
<feature type="region of interest" description="Disordered" evidence="11">
    <location>
        <begin position="1"/>
        <end position="23"/>
    </location>
</feature>
<dbReference type="Gene3D" id="2.30.330.10">
    <property type="entry name" value="SpoA-like"/>
    <property type="match status" value="1"/>
</dbReference>
<dbReference type="STRING" id="1555112.LIP_1664"/>
<reference evidence="14" key="1">
    <citation type="submission" date="2015-07" db="EMBL/GenBank/DDBJ databases">
        <title>Complete genome sequence and phylogenetic analysis of Limnochorda pilosa.</title>
        <authorList>
            <person name="Watanabe M."/>
            <person name="Kojima H."/>
            <person name="Fukui M."/>
        </authorList>
    </citation>
    <scope>NUCLEOTIDE SEQUENCE [LARGE SCALE GENOMIC DNA]</scope>
    <source>
        <strain evidence="14">HC45</strain>
    </source>
</reference>
<evidence type="ECO:0000256" key="10">
    <source>
        <dbReference type="ARBA" id="ARBA00023143"/>
    </source>
</evidence>
<proteinExistence type="inferred from homology"/>
<evidence type="ECO:0000256" key="2">
    <source>
        <dbReference type="ARBA" id="ARBA00004202"/>
    </source>
</evidence>
<evidence type="ECO:0000313" key="13">
    <source>
        <dbReference type="EMBL" id="BAS27510.1"/>
    </source>
</evidence>
<feature type="region of interest" description="Disordered" evidence="11">
    <location>
        <begin position="323"/>
        <end position="345"/>
    </location>
</feature>
<dbReference type="GO" id="GO:0071978">
    <property type="term" value="P:bacterial-type flagellum-dependent swarming motility"/>
    <property type="evidence" value="ECO:0007669"/>
    <property type="project" value="TreeGrafter"/>
</dbReference>
<keyword evidence="9" id="KW-0472">Membrane</keyword>
<dbReference type="PRINTS" id="PR00956">
    <property type="entry name" value="FLGMOTORFLIN"/>
</dbReference>
<comment type="subcellular location">
    <subcellularLocation>
        <location evidence="1">Bacterial flagellum basal body</location>
    </subcellularLocation>
    <subcellularLocation>
        <location evidence="2">Cell membrane</location>
        <topology evidence="2">Peripheral membrane protein</topology>
    </subcellularLocation>
</comment>
<keyword evidence="7" id="KW-0145">Chemotaxis</keyword>
<evidence type="ECO:0000256" key="1">
    <source>
        <dbReference type="ARBA" id="ARBA00004117"/>
    </source>
</evidence>
<dbReference type="GO" id="GO:0003774">
    <property type="term" value="F:cytoskeletal motor activity"/>
    <property type="evidence" value="ECO:0007669"/>
    <property type="project" value="InterPro"/>
</dbReference>
<dbReference type="InterPro" id="IPR001172">
    <property type="entry name" value="FliN_T3SS_HrcQb"/>
</dbReference>
<evidence type="ECO:0000256" key="6">
    <source>
        <dbReference type="ARBA" id="ARBA00022475"/>
    </source>
</evidence>
<dbReference type="GO" id="GO:0009425">
    <property type="term" value="C:bacterial-type flagellum basal body"/>
    <property type="evidence" value="ECO:0007669"/>
    <property type="project" value="UniProtKB-SubCell"/>
</dbReference>
<comment type="similarity">
    <text evidence="4">Belongs to the FliM family.</text>
</comment>
<dbReference type="KEGG" id="lpil:LIP_1664"/>
<dbReference type="Gene3D" id="3.40.1550.10">
    <property type="entry name" value="CheC-like"/>
    <property type="match status" value="1"/>
</dbReference>
<evidence type="ECO:0000256" key="7">
    <source>
        <dbReference type="ARBA" id="ARBA00022500"/>
    </source>
</evidence>
<dbReference type="RefSeq" id="WP_198409774.1">
    <property type="nucleotide sequence ID" value="NZ_AP014924.1"/>
</dbReference>
<dbReference type="Proteomes" id="UP000065807">
    <property type="component" value="Chromosome"/>
</dbReference>
<organism evidence="13 14">
    <name type="scientific">Limnochorda pilosa</name>
    <dbReference type="NCBI Taxonomy" id="1555112"/>
    <lineage>
        <taxon>Bacteria</taxon>
        <taxon>Bacillati</taxon>
        <taxon>Bacillota</taxon>
        <taxon>Limnochordia</taxon>
        <taxon>Limnochordales</taxon>
        <taxon>Limnochordaceae</taxon>
        <taxon>Limnochorda</taxon>
    </lineage>
</organism>
<name>A0A0K2SK85_LIMPI</name>
<dbReference type="Pfam" id="PF01052">
    <property type="entry name" value="FliMN_C"/>
    <property type="match status" value="1"/>
</dbReference>
<sequence>MSAPVPSARGAVSGDTAPGVAAQQPDGVRAYSFDLHGPLGEQEWKGLVRFQGELAEEWALVLTQWLKRRVRVRPAGPPVSLRRASSLWEQGEGEALRWHVDGAPVLLIWPQALLFQTLDCLLGGPGEAPSPLRPPTEIEGRVIRQITARLAYRLLRLEVQRLEVPVPPGEIEVHPVEPGQVSARSRWLSLALDVEWRSQRGPSGRGGERFYLLLSPEWAARARKGLALFGRGMAGEAEDLADLKRVRTTLQRHLEETPVTVRVVLGRSRLTLREVLSLEPGDVLQLEQRVDEPLPVEVGEAPFFLGRPGEAAGRMAVRLEAWVGGSSEPAEAGERGGPSGWPETS</sequence>
<evidence type="ECO:0000259" key="12">
    <source>
        <dbReference type="Pfam" id="PF01052"/>
    </source>
</evidence>
<dbReference type="GO" id="GO:0050918">
    <property type="term" value="P:positive chemotaxis"/>
    <property type="evidence" value="ECO:0007669"/>
    <property type="project" value="TreeGrafter"/>
</dbReference>